<keyword evidence="2" id="KW-1185">Reference proteome</keyword>
<sequence>MNTFNFKMTLLNKLTDMFVLGQMYQKSNGYKPWLYKFSVDGCRFLRKPYNILAILTYKLMKDFTNANHTCPYVEAVVFKFTNAVCGSHHPTLVIDTCRIRAINRTMNTFNFKMTLLNKLTDMFVLGQIYQKSNGYKPWLYKFSVDGCRFLRKPYNILAILTYKLMKDFTNANHTCPYVEAVVFKFTNAVCKTSGSTIIIDECRIRAVNRARNTLNFQIKLLEKVTDILYNGQIFKKSNGFKPWLYKVSVDGCRFLDKPFNPVVIIMYRMFKDFSNFNHSCPYIDSITVNGFYLRSEKLRGLPIPTGEYMVNSTFTLNMKALLNLNIYFEFIEDA</sequence>
<protein>
    <submittedName>
        <fullName evidence="1">Maker535</fullName>
    </submittedName>
</protein>
<dbReference type="Pfam" id="PF06477">
    <property type="entry name" value="DUF1091"/>
    <property type="match status" value="3"/>
</dbReference>
<dbReference type="SMART" id="SM00697">
    <property type="entry name" value="DM8"/>
    <property type="match status" value="3"/>
</dbReference>
<accession>A0A0M3QU14</accession>
<evidence type="ECO:0000313" key="2">
    <source>
        <dbReference type="Proteomes" id="UP000494163"/>
    </source>
</evidence>
<reference evidence="1 2" key="1">
    <citation type="submission" date="2015-08" db="EMBL/GenBank/DDBJ databases">
        <title>Ancestral chromatin configuration constrains chromatin evolution on differentiating sex chromosomes in Drosophila.</title>
        <authorList>
            <person name="Zhou Q."/>
            <person name="Bachtrog D."/>
        </authorList>
    </citation>
    <scope>NUCLEOTIDE SEQUENCE [LARGE SCALE GENOMIC DNA]</scope>
    <source>
        <tissue evidence="1">Whole larvae</tissue>
    </source>
</reference>
<dbReference type="PANTHER" id="PTHR20898:SF0">
    <property type="entry name" value="DAEDALUS ON 3-RELATED"/>
    <property type="match status" value="1"/>
</dbReference>
<name>A0A0M3QU14_DROBS</name>
<dbReference type="OMA" id="NPFANIV"/>
<proteinExistence type="predicted"/>
<dbReference type="OrthoDB" id="7878548at2759"/>
<dbReference type="AlphaFoldDB" id="A0A0M3QU14"/>
<dbReference type="PANTHER" id="PTHR20898">
    <property type="entry name" value="DAEDALUS ON 3-RELATED-RELATED"/>
    <property type="match status" value="1"/>
</dbReference>
<dbReference type="InterPro" id="IPR010512">
    <property type="entry name" value="DUF1091"/>
</dbReference>
<evidence type="ECO:0000313" key="1">
    <source>
        <dbReference type="EMBL" id="ALC39839.1"/>
    </source>
</evidence>
<organism evidence="1 2">
    <name type="scientific">Drosophila busckii</name>
    <name type="common">Fruit fly</name>
    <dbReference type="NCBI Taxonomy" id="30019"/>
    <lineage>
        <taxon>Eukaryota</taxon>
        <taxon>Metazoa</taxon>
        <taxon>Ecdysozoa</taxon>
        <taxon>Arthropoda</taxon>
        <taxon>Hexapoda</taxon>
        <taxon>Insecta</taxon>
        <taxon>Pterygota</taxon>
        <taxon>Neoptera</taxon>
        <taxon>Endopterygota</taxon>
        <taxon>Diptera</taxon>
        <taxon>Brachycera</taxon>
        <taxon>Muscomorpha</taxon>
        <taxon>Ephydroidea</taxon>
        <taxon>Drosophilidae</taxon>
        <taxon>Drosophila</taxon>
    </lineage>
</organism>
<dbReference type="Proteomes" id="UP000494163">
    <property type="component" value="Chromosome 2L"/>
</dbReference>
<gene>
    <name evidence="1" type="ORF">Dbus_chr2Lg1924</name>
</gene>
<dbReference type="EMBL" id="CP012523">
    <property type="protein sequence ID" value="ALC39839.1"/>
    <property type="molecule type" value="Genomic_DNA"/>
</dbReference>